<evidence type="ECO:0000313" key="4">
    <source>
        <dbReference type="Proteomes" id="UP000777265"/>
    </source>
</evidence>
<reference evidence="3" key="2">
    <citation type="submission" date="2020-01" db="EMBL/GenBank/DDBJ databases">
        <authorList>
            <person name="Campanaro S."/>
        </authorList>
    </citation>
    <scope>NUCLEOTIDE SEQUENCE</scope>
    <source>
        <strain evidence="3">AS06rmzACSIP_7</strain>
    </source>
</reference>
<comment type="caution">
    <text evidence="3">The sequence shown here is derived from an EMBL/GenBank/DDBJ whole genome shotgun (WGS) entry which is preliminary data.</text>
</comment>
<feature type="domain" description="Transcription regulator PadR C-terminal" evidence="2">
    <location>
        <begin position="93"/>
        <end position="178"/>
    </location>
</feature>
<feature type="domain" description="Transcription regulator PadR N-terminal" evidence="1">
    <location>
        <begin position="7"/>
        <end position="79"/>
    </location>
</feature>
<dbReference type="PANTHER" id="PTHR43252">
    <property type="entry name" value="TRANSCRIPTIONAL REGULATOR YQJI"/>
    <property type="match status" value="1"/>
</dbReference>
<dbReference type="InterPro" id="IPR036388">
    <property type="entry name" value="WH-like_DNA-bd_sf"/>
</dbReference>
<evidence type="ECO:0000259" key="2">
    <source>
        <dbReference type="Pfam" id="PF10400"/>
    </source>
</evidence>
<dbReference type="Gene3D" id="1.10.10.10">
    <property type="entry name" value="Winged helix-like DNA-binding domain superfamily/Winged helix DNA-binding domain"/>
    <property type="match status" value="1"/>
</dbReference>
<dbReference type="PANTHER" id="PTHR43252:SF4">
    <property type="entry name" value="TRANSCRIPTIONAL REGULATORY PROTEIN"/>
    <property type="match status" value="1"/>
</dbReference>
<dbReference type="InterPro" id="IPR018309">
    <property type="entry name" value="Tscrpt_reg_PadR_C"/>
</dbReference>
<gene>
    <name evidence="3" type="ORF">GXY80_11980</name>
</gene>
<organism evidence="3 4">
    <name type="scientific">Syntrophorhabdus aromaticivorans</name>
    <dbReference type="NCBI Taxonomy" id="328301"/>
    <lineage>
        <taxon>Bacteria</taxon>
        <taxon>Pseudomonadati</taxon>
        <taxon>Thermodesulfobacteriota</taxon>
        <taxon>Syntrophorhabdia</taxon>
        <taxon>Syntrophorhabdales</taxon>
        <taxon>Syntrophorhabdaceae</taxon>
        <taxon>Syntrophorhabdus</taxon>
    </lineage>
</organism>
<dbReference type="InterPro" id="IPR036390">
    <property type="entry name" value="WH_DNA-bd_sf"/>
</dbReference>
<dbReference type="SUPFAM" id="SSF46785">
    <property type="entry name" value="Winged helix' DNA-binding domain"/>
    <property type="match status" value="1"/>
</dbReference>
<sequence>MSLPHALLGLINYKPATGYELKARFKQSVHFFWNAGLPQIYRSLNEMKSKGWLSLTVQHQDGRPSKKVYSLTQSGREELLRWLSEPGEISESRHQLMIKVFFGNQSGTDVLAGHIKDWRDRHLALVRMYETDVPSLLERYGALVSSRGDAFCWGLTLDYGKRHAEMVVEWCDQALKDIEGLQQGGAASK</sequence>
<proteinExistence type="predicted"/>
<accession>A0A971M4Y7</accession>
<dbReference type="Pfam" id="PF03551">
    <property type="entry name" value="PadR"/>
    <property type="match status" value="1"/>
</dbReference>
<reference evidence="3" key="1">
    <citation type="journal article" date="2020" name="Biotechnol. Biofuels">
        <title>New insights from the biogas microbiome by comprehensive genome-resolved metagenomics of nearly 1600 species originating from multiple anaerobic digesters.</title>
        <authorList>
            <person name="Campanaro S."/>
            <person name="Treu L."/>
            <person name="Rodriguez-R L.M."/>
            <person name="Kovalovszki A."/>
            <person name="Ziels R.M."/>
            <person name="Maus I."/>
            <person name="Zhu X."/>
            <person name="Kougias P.G."/>
            <person name="Basile A."/>
            <person name="Luo G."/>
            <person name="Schluter A."/>
            <person name="Konstantinidis K.T."/>
            <person name="Angelidaki I."/>
        </authorList>
    </citation>
    <scope>NUCLEOTIDE SEQUENCE</scope>
    <source>
        <strain evidence="3">AS06rmzACSIP_7</strain>
    </source>
</reference>
<dbReference type="EMBL" id="JAAYEE010000219">
    <property type="protein sequence ID" value="NLW36177.1"/>
    <property type="molecule type" value="Genomic_DNA"/>
</dbReference>
<dbReference type="Pfam" id="PF10400">
    <property type="entry name" value="Vir_act_alpha_C"/>
    <property type="match status" value="1"/>
</dbReference>
<name>A0A971M4Y7_9BACT</name>
<evidence type="ECO:0000259" key="1">
    <source>
        <dbReference type="Pfam" id="PF03551"/>
    </source>
</evidence>
<evidence type="ECO:0000313" key="3">
    <source>
        <dbReference type="EMBL" id="NLW36177.1"/>
    </source>
</evidence>
<protein>
    <submittedName>
        <fullName evidence="3">PadR family transcriptional regulator</fullName>
    </submittedName>
</protein>
<dbReference type="Gene3D" id="6.10.140.190">
    <property type="match status" value="1"/>
</dbReference>
<dbReference type="AlphaFoldDB" id="A0A971M4Y7"/>
<dbReference type="InterPro" id="IPR005149">
    <property type="entry name" value="Tscrpt_reg_PadR_N"/>
</dbReference>
<dbReference type="Proteomes" id="UP000777265">
    <property type="component" value="Unassembled WGS sequence"/>
</dbReference>